<dbReference type="SUPFAM" id="SSF46767">
    <property type="entry name" value="Methylated DNA-protein cysteine methyltransferase, C-terminal domain"/>
    <property type="match status" value="1"/>
</dbReference>
<keyword evidence="3 9" id="KW-0963">Cytoplasm</keyword>
<organism evidence="12 13">
    <name type="scientific">Herbinix hemicellulosilytica</name>
    <dbReference type="NCBI Taxonomy" id="1564487"/>
    <lineage>
        <taxon>Bacteria</taxon>
        <taxon>Bacillati</taxon>
        <taxon>Bacillota</taxon>
        <taxon>Clostridia</taxon>
        <taxon>Lachnospirales</taxon>
        <taxon>Lachnospiraceae</taxon>
        <taxon>Herbinix</taxon>
    </lineage>
</organism>
<dbReference type="RefSeq" id="WP_103203089.1">
    <property type="nucleotide sequence ID" value="NZ_CVTD020000017.1"/>
</dbReference>
<dbReference type="FunFam" id="1.10.10.10:FF:000214">
    <property type="entry name" value="Methylated-DNA--protein-cysteine methyltransferase"/>
    <property type="match status" value="1"/>
</dbReference>
<dbReference type="InterPro" id="IPR001497">
    <property type="entry name" value="MethylDNA_cys_MeTrfase_AS"/>
</dbReference>
<proteinExistence type="inferred from homology"/>
<comment type="catalytic activity">
    <reaction evidence="1 9">
        <text>a 4-O-methyl-thymidine in DNA + L-cysteinyl-[protein] = a thymidine in DNA + S-methyl-L-cysteinyl-[protein]</text>
        <dbReference type="Rhea" id="RHEA:53428"/>
        <dbReference type="Rhea" id="RHEA-COMP:10131"/>
        <dbReference type="Rhea" id="RHEA-COMP:10132"/>
        <dbReference type="Rhea" id="RHEA-COMP:13555"/>
        <dbReference type="Rhea" id="RHEA-COMP:13556"/>
        <dbReference type="ChEBI" id="CHEBI:29950"/>
        <dbReference type="ChEBI" id="CHEBI:82612"/>
        <dbReference type="ChEBI" id="CHEBI:137386"/>
        <dbReference type="ChEBI" id="CHEBI:137387"/>
        <dbReference type="EC" id="2.1.1.63"/>
    </reaction>
</comment>
<dbReference type="GO" id="GO:0006307">
    <property type="term" value="P:DNA alkylation repair"/>
    <property type="evidence" value="ECO:0007669"/>
    <property type="project" value="UniProtKB-UniRule"/>
</dbReference>
<evidence type="ECO:0000256" key="2">
    <source>
        <dbReference type="ARBA" id="ARBA00008711"/>
    </source>
</evidence>
<dbReference type="GO" id="GO:0005737">
    <property type="term" value="C:cytoplasm"/>
    <property type="evidence" value="ECO:0007669"/>
    <property type="project" value="UniProtKB-SubCell"/>
</dbReference>
<dbReference type="PANTHER" id="PTHR10815">
    <property type="entry name" value="METHYLATED-DNA--PROTEIN-CYSTEINE METHYLTRANSFERASE"/>
    <property type="match status" value="1"/>
</dbReference>
<evidence type="ECO:0000256" key="1">
    <source>
        <dbReference type="ARBA" id="ARBA00001286"/>
    </source>
</evidence>
<dbReference type="InterPro" id="IPR023546">
    <property type="entry name" value="MGMT"/>
</dbReference>
<evidence type="ECO:0000256" key="7">
    <source>
        <dbReference type="ARBA" id="ARBA00023204"/>
    </source>
</evidence>
<dbReference type="Gene3D" id="3.30.160.70">
    <property type="entry name" value="Methylated DNA-protein cysteine methyltransferase domain"/>
    <property type="match status" value="1"/>
</dbReference>
<keyword evidence="4 9" id="KW-0489">Methyltransferase</keyword>
<dbReference type="GO" id="GO:0003908">
    <property type="term" value="F:methylated-DNA-[protein]-cysteine S-methyltransferase activity"/>
    <property type="evidence" value="ECO:0007669"/>
    <property type="project" value="UniProtKB-UniRule"/>
</dbReference>
<comment type="catalytic activity">
    <reaction evidence="8 9">
        <text>a 6-O-methyl-2'-deoxyguanosine in DNA + L-cysteinyl-[protein] = S-methyl-L-cysteinyl-[protein] + a 2'-deoxyguanosine in DNA</text>
        <dbReference type="Rhea" id="RHEA:24000"/>
        <dbReference type="Rhea" id="RHEA-COMP:10131"/>
        <dbReference type="Rhea" id="RHEA-COMP:10132"/>
        <dbReference type="Rhea" id="RHEA-COMP:11367"/>
        <dbReference type="Rhea" id="RHEA-COMP:11368"/>
        <dbReference type="ChEBI" id="CHEBI:29950"/>
        <dbReference type="ChEBI" id="CHEBI:82612"/>
        <dbReference type="ChEBI" id="CHEBI:85445"/>
        <dbReference type="ChEBI" id="CHEBI:85448"/>
        <dbReference type="EC" id="2.1.1.63"/>
    </reaction>
</comment>
<dbReference type="EMBL" id="CVTD020000017">
    <property type="protein sequence ID" value="CRZ34996.1"/>
    <property type="molecule type" value="Genomic_DNA"/>
</dbReference>
<dbReference type="SUPFAM" id="SSF53155">
    <property type="entry name" value="Methylated DNA-protein cysteine methyltransferase domain"/>
    <property type="match status" value="1"/>
</dbReference>
<evidence type="ECO:0000256" key="4">
    <source>
        <dbReference type="ARBA" id="ARBA00022603"/>
    </source>
</evidence>
<dbReference type="Pfam" id="PF02870">
    <property type="entry name" value="Methyltransf_1N"/>
    <property type="match status" value="1"/>
</dbReference>
<dbReference type="InterPro" id="IPR008332">
    <property type="entry name" value="MethylG_MeTrfase_N"/>
</dbReference>
<dbReference type="InterPro" id="IPR036631">
    <property type="entry name" value="MGMT_N_sf"/>
</dbReference>
<keyword evidence="7 9" id="KW-0234">DNA repair</keyword>
<evidence type="ECO:0000256" key="5">
    <source>
        <dbReference type="ARBA" id="ARBA00022679"/>
    </source>
</evidence>
<evidence type="ECO:0000256" key="9">
    <source>
        <dbReference type="HAMAP-Rule" id="MF_00772"/>
    </source>
</evidence>
<reference evidence="12 13" key="1">
    <citation type="submission" date="2015-06" db="EMBL/GenBank/DDBJ databases">
        <authorList>
            <person name="Wibberg Daniel"/>
        </authorList>
    </citation>
    <scope>NUCLEOTIDE SEQUENCE [LARGE SCALE GENOMIC DNA]</scope>
    <source>
        <strain evidence="12 13">T3/55T</strain>
    </source>
</reference>
<dbReference type="CDD" id="cd06445">
    <property type="entry name" value="ATase"/>
    <property type="match status" value="1"/>
</dbReference>
<sequence length="165" mass="18676">MAVGYFYDMPIGRMFICEDGTGINEVTLIKNENEDYYTKNYVIQETELLKKAATQLREYFEGKRKEFNICLNPKGTPFQKKVWDALLKIPYGETRSYKDIAIAVGNPNACRAVGMANHKNPIMCIIPCHRVIGSDGSLTGYGGGIEIKEKLLTLEKIHYGKEENL</sequence>
<dbReference type="HAMAP" id="MF_00772">
    <property type="entry name" value="OGT"/>
    <property type="match status" value="1"/>
</dbReference>
<feature type="domain" description="Methylguanine DNA methyltransferase ribonuclease-like" evidence="11">
    <location>
        <begin position="6"/>
        <end position="72"/>
    </location>
</feature>
<comment type="similarity">
    <text evidence="2 9">Belongs to the MGMT family.</text>
</comment>
<evidence type="ECO:0000313" key="13">
    <source>
        <dbReference type="Proteomes" id="UP000236497"/>
    </source>
</evidence>
<dbReference type="EC" id="2.1.1.63" evidence="9"/>
<evidence type="ECO:0000313" key="12">
    <source>
        <dbReference type="EMBL" id="CRZ34996.1"/>
    </source>
</evidence>
<evidence type="ECO:0000256" key="6">
    <source>
        <dbReference type="ARBA" id="ARBA00022763"/>
    </source>
</evidence>
<evidence type="ECO:0000259" key="11">
    <source>
        <dbReference type="Pfam" id="PF02870"/>
    </source>
</evidence>
<name>A0A0H5SJN6_HERHM</name>
<dbReference type="InterPro" id="IPR036217">
    <property type="entry name" value="MethylDNA_cys_MeTrfase_DNAb"/>
</dbReference>
<feature type="domain" description="Methylated-DNA-[protein]-cysteine S-methyltransferase DNA binding" evidence="10">
    <location>
        <begin position="77"/>
        <end position="156"/>
    </location>
</feature>
<dbReference type="NCBIfam" id="TIGR00589">
    <property type="entry name" value="ogt"/>
    <property type="match status" value="1"/>
</dbReference>
<keyword evidence="13" id="KW-1185">Reference proteome</keyword>
<accession>A0A0H5SJN6</accession>
<dbReference type="GO" id="GO:0032259">
    <property type="term" value="P:methylation"/>
    <property type="evidence" value="ECO:0007669"/>
    <property type="project" value="UniProtKB-KW"/>
</dbReference>
<dbReference type="PROSITE" id="PS00374">
    <property type="entry name" value="MGMT"/>
    <property type="match status" value="1"/>
</dbReference>
<protein>
    <recommendedName>
        <fullName evidence="9">Methylated-DNA--protein-cysteine methyltransferase</fullName>
        <ecNumber evidence="9">2.1.1.63</ecNumber>
    </recommendedName>
    <alternativeName>
        <fullName evidence="9">6-O-methylguanine-DNA methyltransferase</fullName>
        <shortName evidence="9">MGMT</shortName>
    </alternativeName>
    <alternativeName>
        <fullName evidence="9">O-6-methylguanine-DNA-alkyltransferase</fullName>
    </alternativeName>
</protein>
<dbReference type="PANTHER" id="PTHR10815:SF5">
    <property type="entry name" value="METHYLATED-DNA--PROTEIN-CYSTEINE METHYLTRANSFERASE"/>
    <property type="match status" value="1"/>
</dbReference>
<dbReference type="InterPro" id="IPR036388">
    <property type="entry name" value="WH-like_DNA-bd_sf"/>
</dbReference>
<dbReference type="Gene3D" id="1.10.10.10">
    <property type="entry name" value="Winged helix-like DNA-binding domain superfamily/Winged helix DNA-binding domain"/>
    <property type="match status" value="1"/>
</dbReference>
<feature type="active site" description="Nucleophile; methyl group acceptor" evidence="9">
    <location>
        <position position="128"/>
    </location>
</feature>
<evidence type="ECO:0000259" key="10">
    <source>
        <dbReference type="Pfam" id="PF01035"/>
    </source>
</evidence>
<comment type="function">
    <text evidence="9">Involved in the cellular defense against the biological effects of O6-methylguanine (O6-MeG) and O4-methylthymine (O4-MeT) in DNA. Repairs the methylated nucleobase in DNA by stoichiometrically transferring the methyl group to a cysteine residue in the enzyme. This is a suicide reaction: the enzyme is irreversibly inactivated.</text>
</comment>
<evidence type="ECO:0000256" key="8">
    <source>
        <dbReference type="ARBA" id="ARBA00049348"/>
    </source>
</evidence>
<evidence type="ECO:0000256" key="3">
    <source>
        <dbReference type="ARBA" id="ARBA00022490"/>
    </source>
</evidence>
<keyword evidence="5 9" id="KW-0808">Transferase</keyword>
<comment type="subcellular location">
    <subcellularLocation>
        <location evidence="9">Cytoplasm</location>
    </subcellularLocation>
</comment>
<dbReference type="OrthoDB" id="9802228at2"/>
<dbReference type="InterPro" id="IPR014048">
    <property type="entry name" value="MethylDNA_cys_MeTrfase_DNA-bd"/>
</dbReference>
<comment type="miscellaneous">
    <text evidence="9">This enzyme catalyzes only one turnover and therefore is not strictly catalytic. According to one definition, an enzyme is a biocatalyst that acts repeatedly and over many reaction cycles.</text>
</comment>
<keyword evidence="6 9" id="KW-0227">DNA damage</keyword>
<gene>
    <name evidence="12" type="ORF">HHT355_1796</name>
</gene>
<dbReference type="Proteomes" id="UP000236497">
    <property type="component" value="Unassembled WGS sequence"/>
</dbReference>
<dbReference type="Pfam" id="PF01035">
    <property type="entry name" value="DNA_binding_1"/>
    <property type="match status" value="1"/>
</dbReference>
<dbReference type="AlphaFoldDB" id="A0A0H5SJN6"/>